<feature type="transmembrane region" description="Helical" evidence="6">
    <location>
        <begin position="88"/>
        <end position="110"/>
    </location>
</feature>
<name>A0A3B6U7I7_WHEAT</name>
<dbReference type="Gene3D" id="1.20.1250.20">
    <property type="entry name" value="MFS general substrate transporter like domains"/>
    <property type="match status" value="1"/>
</dbReference>
<feature type="transmembrane region" description="Helical" evidence="6">
    <location>
        <begin position="290"/>
        <end position="312"/>
    </location>
</feature>
<reference evidence="8" key="2">
    <citation type="submission" date="2018-10" db="UniProtKB">
        <authorList>
            <consortium name="EnsemblPlants"/>
        </authorList>
    </citation>
    <scope>IDENTIFICATION</scope>
</reference>
<evidence type="ECO:0000256" key="1">
    <source>
        <dbReference type="ARBA" id="ARBA00004141"/>
    </source>
</evidence>
<evidence type="ECO:0000256" key="3">
    <source>
        <dbReference type="ARBA" id="ARBA00022692"/>
    </source>
</evidence>
<reference evidence="8" key="1">
    <citation type="submission" date="2018-08" db="EMBL/GenBank/DDBJ databases">
        <authorList>
            <person name="Rossello M."/>
        </authorList>
    </citation>
    <scope>NUCLEOTIDE SEQUENCE [LARGE SCALE GENOMIC DNA]</scope>
    <source>
        <strain evidence="8">cv. Chinese Spring</strain>
    </source>
</reference>
<feature type="transmembrane region" description="Helical" evidence="6">
    <location>
        <begin position="51"/>
        <end position="76"/>
    </location>
</feature>
<keyword evidence="9" id="KW-1185">Reference proteome</keyword>
<dbReference type="Gramene" id="TraesCSU02G163900.1">
    <property type="protein sequence ID" value="TraesCSU02G163900.1"/>
    <property type="gene ID" value="TraesCSU02G163900"/>
</dbReference>
<keyword evidence="3 6" id="KW-0812">Transmembrane</keyword>
<dbReference type="Gramene" id="TraesCSU03G0196700.1">
    <property type="protein sequence ID" value="TraesCSU03G0196700.1.CDS"/>
    <property type="gene ID" value="TraesCSU03G0196700"/>
</dbReference>
<dbReference type="OMA" id="AIHEMAY"/>
<evidence type="ECO:0000313" key="8">
    <source>
        <dbReference type="EnsemblPlants" id="TraesCSU02G163900.1"/>
    </source>
</evidence>
<dbReference type="PaxDb" id="4565-Traes_7BL_94E5A40FC.1"/>
<dbReference type="PROSITE" id="PS50850">
    <property type="entry name" value="MFS"/>
    <property type="match status" value="1"/>
</dbReference>
<evidence type="ECO:0000259" key="7">
    <source>
        <dbReference type="PROSITE" id="PS50850"/>
    </source>
</evidence>
<dbReference type="EnsemblPlants" id="TraesCSU02G163900.1">
    <property type="protein sequence ID" value="TraesCSU02G163900.1"/>
    <property type="gene ID" value="TraesCSU02G163900"/>
</dbReference>
<sequence>MGDTIRNRTLPLDESTASPPPPPACVYYAGCPGCAMERKKGNNTGIPYKELFFVGITTLSSALPVSSLFPFLYFMIEDMRVAENKTDIGLYAGLLGASYMAGRCFASIFWGVVADRIGRKPIIAFSLFTVVIFNTLFGLSTKYWMAITTRMLLGSLNGMLAPIKAYSVEVCRPEHHALGLSIVSTGWGIGLVIGPSIGGFLAQPAKQYPNLFSEKSIFGRFPYFLPCLCISLVALVVLISCTWLPETLHMHKNLQREVEMVDESSSAPSGEAYTNSEKSLYRNWPLMSSIIAYCVFTLHDTAYSEILALWAVSDKSYGGLSLASKDVGQILAVSGAGLLAYQLLVYTHVHRYLGSIISSRIAAALSIPLLAAYPFMSQLSGTRFGLAIYFATILKGTLAGLGFCCPVQSTVGLYPLVHRAHENRPKVKI</sequence>
<protein>
    <recommendedName>
        <fullName evidence="7">Major facilitator superfamily (MFS) profile domain-containing protein</fullName>
    </recommendedName>
</protein>
<dbReference type="AlphaFoldDB" id="A0A3B6U7I7"/>
<dbReference type="InterPro" id="IPR020846">
    <property type="entry name" value="MFS_dom"/>
</dbReference>
<evidence type="ECO:0000313" key="9">
    <source>
        <dbReference type="Proteomes" id="UP000019116"/>
    </source>
</evidence>
<dbReference type="CDD" id="cd17330">
    <property type="entry name" value="MFS_SLC46_TetA_like"/>
    <property type="match status" value="1"/>
</dbReference>
<keyword evidence="2" id="KW-0813">Transport</keyword>
<dbReference type="InterPro" id="IPR011701">
    <property type="entry name" value="MFS"/>
</dbReference>
<evidence type="ECO:0000256" key="2">
    <source>
        <dbReference type="ARBA" id="ARBA00022448"/>
    </source>
</evidence>
<evidence type="ECO:0000256" key="6">
    <source>
        <dbReference type="SAM" id="Phobius"/>
    </source>
</evidence>
<dbReference type="InterPro" id="IPR036259">
    <property type="entry name" value="MFS_trans_sf"/>
</dbReference>
<feature type="transmembrane region" description="Helical" evidence="6">
    <location>
        <begin position="122"/>
        <end position="141"/>
    </location>
</feature>
<feature type="transmembrane region" description="Helical" evidence="6">
    <location>
        <begin position="327"/>
        <end position="345"/>
    </location>
</feature>
<feature type="transmembrane region" description="Helical" evidence="6">
    <location>
        <begin position="221"/>
        <end position="244"/>
    </location>
</feature>
<feature type="transmembrane region" description="Helical" evidence="6">
    <location>
        <begin position="147"/>
        <end position="166"/>
    </location>
</feature>
<feature type="transmembrane region" description="Helical" evidence="6">
    <location>
        <begin position="357"/>
        <end position="376"/>
    </location>
</feature>
<dbReference type="GO" id="GO:0016020">
    <property type="term" value="C:membrane"/>
    <property type="evidence" value="ECO:0007669"/>
    <property type="project" value="UniProtKB-SubCell"/>
</dbReference>
<accession>A0A3B6U7I7</accession>
<comment type="subcellular location">
    <subcellularLocation>
        <location evidence="1">Membrane</location>
        <topology evidence="1">Multi-pass membrane protein</topology>
    </subcellularLocation>
</comment>
<feature type="transmembrane region" description="Helical" evidence="6">
    <location>
        <begin position="388"/>
        <end position="417"/>
    </location>
</feature>
<feature type="transmembrane region" description="Helical" evidence="6">
    <location>
        <begin position="178"/>
        <end position="201"/>
    </location>
</feature>
<feature type="domain" description="Major facilitator superfamily (MFS) profile" evidence="7">
    <location>
        <begin position="50"/>
        <end position="429"/>
    </location>
</feature>
<dbReference type="SUPFAM" id="SSF103473">
    <property type="entry name" value="MFS general substrate transporter"/>
    <property type="match status" value="1"/>
</dbReference>
<evidence type="ECO:0000256" key="4">
    <source>
        <dbReference type="ARBA" id="ARBA00022989"/>
    </source>
</evidence>
<dbReference type="Proteomes" id="UP000019116">
    <property type="component" value="Chromosome Un"/>
</dbReference>
<keyword evidence="4 6" id="KW-1133">Transmembrane helix</keyword>
<proteinExistence type="predicted"/>
<keyword evidence="5 6" id="KW-0472">Membrane</keyword>
<evidence type="ECO:0000256" key="5">
    <source>
        <dbReference type="ARBA" id="ARBA00023136"/>
    </source>
</evidence>
<dbReference type="PANTHER" id="PTHR23504">
    <property type="entry name" value="MAJOR FACILITATOR SUPERFAMILY DOMAIN-CONTAINING PROTEIN 10"/>
    <property type="match status" value="1"/>
</dbReference>
<organism evidence="8">
    <name type="scientific">Triticum aestivum</name>
    <name type="common">Wheat</name>
    <dbReference type="NCBI Taxonomy" id="4565"/>
    <lineage>
        <taxon>Eukaryota</taxon>
        <taxon>Viridiplantae</taxon>
        <taxon>Streptophyta</taxon>
        <taxon>Embryophyta</taxon>
        <taxon>Tracheophyta</taxon>
        <taxon>Spermatophyta</taxon>
        <taxon>Magnoliopsida</taxon>
        <taxon>Liliopsida</taxon>
        <taxon>Poales</taxon>
        <taxon>Poaceae</taxon>
        <taxon>BOP clade</taxon>
        <taxon>Pooideae</taxon>
        <taxon>Triticodae</taxon>
        <taxon>Triticeae</taxon>
        <taxon>Triticinae</taxon>
        <taxon>Triticum</taxon>
    </lineage>
</organism>
<dbReference type="PANTHER" id="PTHR23504:SF30">
    <property type="entry name" value="FACILITATOR SUPERFAMILY ANTIPORTER, PUTATIVE, EXPRESSED-RELATED"/>
    <property type="match status" value="1"/>
</dbReference>
<dbReference type="Pfam" id="PF07690">
    <property type="entry name" value="MFS_1"/>
    <property type="match status" value="1"/>
</dbReference>
<dbReference type="GO" id="GO:0022857">
    <property type="term" value="F:transmembrane transporter activity"/>
    <property type="evidence" value="ECO:0007669"/>
    <property type="project" value="InterPro"/>
</dbReference>